<dbReference type="GO" id="GO:0016810">
    <property type="term" value="F:hydrolase activity, acting on carbon-nitrogen (but not peptide) bonds"/>
    <property type="evidence" value="ECO:0007669"/>
    <property type="project" value="InterPro"/>
</dbReference>
<dbReference type="InterPro" id="IPR052740">
    <property type="entry name" value="CE4"/>
</dbReference>
<feature type="chain" id="PRO_5042042196" description="NodB homology domain-containing protein" evidence="1">
    <location>
        <begin position="19"/>
        <end position="315"/>
    </location>
</feature>
<feature type="domain" description="NodB homology" evidence="2">
    <location>
        <begin position="58"/>
        <end position="312"/>
    </location>
</feature>
<feature type="signal peptide" evidence="1">
    <location>
        <begin position="1"/>
        <end position="18"/>
    </location>
</feature>
<gene>
    <name evidence="3" type="ORF">COHA_004822</name>
</gene>
<dbReference type="SUPFAM" id="SSF88713">
    <property type="entry name" value="Glycoside hydrolase/deacetylase"/>
    <property type="match status" value="1"/>
</dbReference>
<dbReference type="CDD" id="cd10919">
    <property type="entry name" value="CE4_CDA_like"/>
    <property type="match status" value="1"/>
</dbReference>
<name>A0AAD5DNT9_9CHLO</name>
<keyword evidence="1" id="KW-0732">Signal</keyword>
<dbReference type="PROSITE" id="PS51677">
    <property type="entry name" value="NODB"/>
    <property type="match status" value="1"/>
</dbReference>
<keyword evidence="4" id="KW-1185">Reference proteome</keyword>
<sequence>MVGTIINVMVCLFSPAGAGSLPGWYTCTCPSTPAASGTPCVCPSTSAPGNLPTSSVPQLIVFTHDDSILQTTYNDITSALDGKKSANGCPAVATMFVTTLNTADCSLARKLYAAGYEIADHTITHPHMNSSFTQAMVEDQILGARTKIAACGIPQSDIVGFRQPFLESNPTVRQVLKSNGFLYDSTILEEPTNSISNGMAARTWPYTLQDGVPQNCAWYGNTQNCTTSERYPGMWEVPLWVLAAKGLYSMDYGDATNSVYDVLKANFDATYDGNRSPMPIYIHTPWLTTAHIADLKKFAGECGKASVGVASGLLA</sequence>
<protein>
    <recommendedName>
        <fullName evidence="2">NodB homology domain-containing protein</fullName>
    </recommendedName>
</protein>
<organism evidence="3 4">
    <name type="scientific">Chlorella ohadii</name>
    <dbReference type="NCBI Taxonomy" id="2649997"/>
    <lineage>
        <taxon>Eukaryota</taxon>
        <taxon>Viridiplantae</taxon>
        <taxon>Chlorophyta</taxon>
        <taxon>core chlorophytes</taxon>
        <taxon>Trebouxiophyceae</taxon>
        <taxon>Chlorellales</taxon>
        <taxon>Chlorellaceae</taxon>
        <taxon>Chlorella clade</taxon>
        <taxon>Chlorella</taxon>
    </lineage>
</organism>
<dbReference type="EMBL" id="JADXDR010000063">
    <property type="protein sequence ID" value="KAI7841427.1"/>
    <property type="molecule type" value="Genomic_DNA"/>
</dbReference>
<dbReference type="Gene3D" id="3.20.20.370">
    <property type="entry name" value="Glycoside hydrolase/deacetylase"/>
    <property type="match status" value="1"/>
</dbReference>
<proteinExistence type="predicted"/>
<evidence type="ECO:0000313" key="3">
    <source>
        <dbReference type="EMBL" id="KAI7841427.1"/>
    </source>
</evidence>
<dbReference type="AlphaFoldDB" id="A0AAD5DNT9"/>
<dbReference type="GO" id="GO:0005975">
    <property type="term" value="P:carbohydrate metabolic process"/>
    <property type="evidence" value="ECO:0007669"/>
    <property type="project" value="InterPro"/>
</dbReference>
<dbReference type="InterPro" id="IPR011330">
    <property type="entry name" value="Glyco_hydro/deAcase_b/a-brl"/>
</dbReference>
<dbReference type="PANTHER" id="PTHR45985">
    <property type="match status" value="1"/>
</dbReference>
<dbReference type="PANTHER" id="PTHR45985:SF3">
    <property type="entry name" value="CHITIN DEACETYLASE-LIKE 4"/>
    <property type="match status" value="1"/>
</dbReference>
<dbReference type="InterPro" id="IPR002509">
    <property type="entry name" value="NODB_dom"/>
</dbReference>
<dbReference type="Pfam" id="PF01522">
    <property type="entry name" value="Polysacc_deac_1"/>
    <property type="match status" value="1"/>
</dbReference>
<evidence type="ECO:0000259" key="2">
    <source>
        <dbReference type="PROSITE" id="PS51677"/>
    </source>
</evidence>
<reference evidence="3" key="1">
    <citation type="submission" date="2020-11" db="EMBL/GenBank/DDBJ databases">
        <title>Chlorella ohadii genome sequencing and assembly.</title>
        <authorList>
            <person name="Murik O."/>
            <person name="Treves H."/>
            <person name="Kedem I."/>
            <person name="Shotland Y."/>
            <person name="Kaplan A."/>
        </authorList>
    </citation>
    <scope>NUCLEOTIDE SEQUENCE</scope>
    <source>
        <strain evidence="3">1</strain>
    </source>
</reference>
<accession>A0AAD5DNT9</accession>
<dbReference type="Proteomes" id="UP001205105">
    <property type="component" value="Unassembled WGS sequence"/>
</dbReference>
<comment type="caution">
    <text evidence="3">The sequence shown here is derived from an EMBL/GenBank/DDBJ whole genome shotgun (WGS) entry which is preliminary data.</text>
</comment>
<evidence type="ECO:0000313" key="4">
    <source>
        <dbReference type="Proteomes" id="UP001205105"/>
    </source>
</evidence>
<evidence type="ECO:0000256" key="1">
    <source>
        <dbReference type="SAM" id="SignalP"/>
    </source>
</evidence>